<evidence type="ECO:0000256" key="3">
    <source>
        <dbReference type="SAM" id="Coils"/>
    </source>
</evidence>
<dbReference type="AlphaFoldDB" id="I7ZF43"/>
<evidence type="ECO:0000313" key="4">
    <source>
        <dbReference type="EMBL" id="EIT70332.1"/>
    </source>
</evidence>
<dbReference type="Gene3D" id="1.20.1600.10">
    <property type="entry name" value="Outer membrane efflux proteins (OEP)"/>
    <property type="match status" value="1"/>
</dbReference>
<reference evidence="4 5" key="1">
    <citation type="journal article" date="2012" name="J. Bacteriol.">
        <title>Genome Sequence of n-Alkane-Degrading Hydrocarboniphaga effusa Strain AP103T (ATCC BAA-332T).</title>
        <authorList>
            <person name="Chang H.K."/>
            <person name="Zylstra G.J."/>
            <person name="Chae J.C."/>
        </authorList>
    </citation>
    <scope>NUCLEOTIDE SEQUENCE [LARGE SCALE GENOMIC DNA]</scope>
    <source>
        <strain evidence="4 5">AP103</strain>
    </source>
</reference>
<dbReference type="EMBL" id="AKGD01000001">
    <property type="protein sequence ID" value="EIT70332.1"/>
    <property type="molecule type" value="Genomic_DNA"/>
</dbReference>
<dbReference type="Proteomes" id="UP000003704">
    <property type="component" value="Unassembled WGS sequence"/>
</dbReference>
<keyword evidence="3" id="KW-0175">Coiled coil</keyword>
<dbReference type="SUPFAM" id="SSF56954">
    <property type="entry name" value="Outer membrane efflux proteins (OEP)"/>
    <property type="match status" value="1"/>
</dbReference>
<keyword evidence="2" id="KW-0812">Transmembrane</keyword>
<evidence type="ECO:0000313" key="5">
    <source>
        <dbReference type="Proteomes" id="UP000003704"/>
    </source>
</evidence>
<feature type="signal peptide" evidence="2">
    <location>
        <begin position="1"/>
        <end position="25"/>
    </location>
</feature>
<dbReference type="PROSITE" id="PS51257">
    <property type="entry name" value="PROKAR_LIPOPROTEIN"/>
    <property type="match status" value="1"/>
</dbReference>
<feature type="chain" id="PRO_5001440065" evidence="2">
    <location>
        <begin position="26"/>
        <end position="496"/>
    </location>
</feature>
<keyword evidence="5" id="KW-1185">Reference proteome</keyword>
<dbReference type="GO" id="GO:0015562">
    <property type="term" value="F:efflux transmembrane transporter activity"/>
    <property type="evidence" value="ECO:0007669"/>
    <property type="project" value="InterPro"/>
</dbReference>
<dbReference type="Gene3D" id="2.20.200.10">
    <property type="entry name" value="Outer membrane efflux proteins (OEP)"/>
    <property type="match status" value="1"/>
</dbReference>
<protein>
    <submittedName>
        <fullName evidence="4">Outer membrane protein OprM</fullName>
    </submittedName>
</protein>
<keyword evidence="2" id="KW-1134">Transmembrane beta strand</keyword>
<sequence>MHRPSRLHAFAAAIGAMLLAGCTLAPRYEQPAAPIAAQYDAVSVADATGAVPASAVGWREFFTDPTLQGLIDTALRNNLDLREAALNVEAARAQYRIQRAELLPTLNATGSGSVQKTPTSALGFGSAAGGGGGGGGGADSIIIRAYSAGIGVTSYELDLFGRIRSLNKARLADYLSLEEARRSTQISLIAQVASSYFALLADERLLAVTRSTFESQQSTLTLTQQRVNVGVADALTLRQVETSVYTAQANLARYERQVKQDRNALAQLLGVPSLPENLSAGSGLDEQRLAVQLAPGLPSELLVRRPDILAAEHSLIAANANIGAARAAFFPSITLTGSYGSTSPDLDGLFDSGTESWSFSPSIRIPIFAAGANRANLDLAHVQKDINVARYEAAIQTAFREVADALAARSTYDEELKAQQGLADAANESFKLANLRYERGVDSYLTVLDSQRSQYTAQQSLETLKLARLQNLATLYKVLGGGWSQSTQARTAEAQN</sequence>
<dbReference type="PANTHER" id="PTHR30203">
    <property type="entry name" value="OUTER MEMBRANE CATION EFFLUX PROTEIN"/>
    <property type="match status" value="1"/>
</dbReference>
<dbReference type="STRING" id="1172194.WQQ_04690"/>
<dbReference type="NCBIfam" id="TIGR01845">
    <property type="entry name" value="outer_NodT"/>
    <property type="match status" value="1"/>
</dbReference>
<evidence type="ECO:0000256" key="2">
    <source>
        <dbReference type="RuleBase" id="RU362097"/>
    </source>
</evidence>
<dbReference type="GO" id="GO:0009279">
    <property type="term" value="C:cell outer membrane"/>
    <property type="evidence" value="ECO:0007669"/>
    <property type="project" value="UniProtKB-SubCell"/>
</dbReference>
<dbReference type="OrthoDB" id="9770517at2"/>
<dbReference type="InterPro" id="IPR003423">
    <property type="entry name" value="OMP_efflux"/>
</dbReference>
<keyword evidence="2" id="KW-0472">Membrane</keyword>
<gene>
    <name evidence="4" type="ORF">WQQ_04690</name>
</gene>
<keyword evidence="2" id="KW-0449">Lipoprotein</keyword>
<proteinExistence type="inferred from homology"/>
<dbReference type="PANTHER" id="PTHR30203:SF32">
    <property type="entry name" value="CATION EFFLUX SYSTEM PROTEIN CUSC"/>
    <property type="match status" value="1"/>
</dbReference>
<comment type="caution">
    <text evidence="4">The sequence shown here is derived from an EMBL/GenBank/DDBJ whole genome shotgun (WGS) entry which is preliminary data.</text>
</comment>
<name>I7ZF43_9GAMM</name>
<comment type="similarity">
    <text evidence="1 2">Belongs to the outer membrane factor (OMF) (TC 1.B.17) family.</text>
</comment>
<comment type="subcellular location">
    <subcellularLocation>
        <location evidence="2">Cell outer membrane</location>
        <topology evidence="2">Lipid-anchor</topology>
    </subcellularLocation>
</comment>
<evidence type="ECO:0000256" key="1">
    <source>
        <dbReference type="ARBA" id="ARBA00007613"/>
    </source>
</evidence>
<keyword evidence="2" id="KW-0564">Palmitate</keyword>
<feature type="coiled-coil region" evidence="3">
    <location>
        <begin position="237"/>
        <end position="271"/>
    </location>
</feature>
<dbReference type="PATRIC" id="fig|1172194.4.peg.447"/>
<organism evidence="4 5">
    <name type="scientific">Hydrocarboniphaga effusa AP103</name>
    <dbReference type="NCBI Taxonomy" id="1172194"/>
    <lineage>
        <taxon>Bacteria</taxon>
        <taxon>Pseudomonadati</taxon>
        <taxon>Pseudomonadota</taxon>
        <taxon>Gammaproteobacteria</taxon>
        <taxon>Nevskiales</taxon>
        <taxon>Nevskiaceae</taxon>
        <taxon>Hydrocarboniphaga</taxon>
    </lineage>
</organism>
<dbReference type="Pfam" id="PF02321">
    <property type="entry name" value="OEP"/>
    <property type="match status" value="2"/>
</dbReference>
<dbReference type="InterPro" id="IPR010131">
    <property type="entry name" value="MdtP/NodT-like"/>
</dbReference>
<accession>I7ZF43</accession>
<keyword evidence="2" id="KW-0732">Signal</keyword>